<comment type="caution">
    <text evidence="11">The sequence shown here is derived from an EMBL/GenBank/DDBJ whole genome shotgun (WGS) entry which is preliminary data.</text>
</comment>
<evidence type="ECO:0000259" key="10">
    <source>
        <dbReference type="PROSITE" id="PS50113"/>
    </source>
</evidence>
<dbReference type="EC" id="2.7.13.3" evidence="2"/>
<dbReference type="InterPro" id="IPR011495">
    <property type="entry name" value="Sig_transdc_His_kin_sub2_dim/P"/>
</dbReference>
<dbReference type="Gene3D" id="3.30.565.10">
    <property type="entry name" value="Histidine kinase-like ATPase, C-terminal domain"/>
    <property type="match status" value="1"/>
</dbReference>
<dbReference type="PROSITE" id="PS50113">
    <property type="entry name" value="PAC"/>
    <property type="match status" value="1"/>
</dbReference>
<keyword evidence="6" id="KW-0418">Kinase</keyword>
<accession>A0A2U2X360</accession>
<evidence type="ECO:0000256" key="8">
    <source>
        <dbReference type="ARBA" id="ARBA00023026"/>
    </source>
</evidence>
<dbReference type="GO" id="GO:0004673">
    <property type="term" value="F:protein histidine kinase activity"/>
    <property type="evidence" value="ECO:0007669"/>
    <property type="project" value="UniProtKB-EC"/>
</dbReference>
<dbReference type="SUPFAM" id="SSF55785">
    <property type="entry name" value="PYP-like sensor domain (PAS domain)"/>
    <property type="match status" value="2"/>
</dbReference>
<sequence length="509" mass="57631">MQRNHEKLKKELESAAAKLLELKIKTKDLDYSSKIPLQFQISKKVYNISLFNGIDNQIKNLKNKEQSKVGRWSYLFESQNLEWSSEVYHILEYPKNFKGDLLAYYFSIIDRKTIERLPEMIEIFNGKKESSVMSQTIITPSGKTKVLSFSSVPLLDNNGELIGVTGSLIDVTDNINGRSGLDNFFNMSSDLHCITHLDTYFLKVSPAWSQLLGYTTEELLSKSYLNFIHPDDIDGSYAAVLEVDKTSTSLTYENRFVKKNGETVYLSWKARLDPLTDLGFCTARDITESKLKSDSLISSLSNKELLLREIHHRVKNNLQIITSLFSLQAGITPHEEHLTQLYQDSKNRIHSMAAIHEMFYESEQLDVIEIGKYLKKLVDVLSSSSDTKGKTIAFTTKMDEVYVNLDIAVPLGLIINEIVTNSIRFGMDGENKVNISISIKQLAGNQLKIEIGDNGVSEYIDLLDEKAESLGILLINSLVEQIDGEIEQLKGVQGTKFTLVFENKTNYNA</sequence>
<keyword evidence="8" id="KW-0843">Virulence</keyword>
<feature type="domain" description="PAC" evidence="10">
    <location>
        <begin position="131"/>
        <end position="183"/>
    </location>
</feature>
<organism evidence="11 12">
    <name type="scientific">Brumimicrobium oceani</name>
    <dbReference type="NCBI Taxonomy" id="2100725"/>
    <lineage>
        <taxon>Bacteria</taxon>
        <taxon>Pseudomonadati</taxon>
        <taxon>Bacteroidota</taxon>
        <taxon>Flavobacteriia</taxon>
        <taxon>Flavobacteriales</taxon>
        <taxon>Crocinitomicaceae</taxon>
        <taxon>Brumimicrobium</taxon>
    </lineage>
</organism>
<dbReference type="PANTHER" id="PTHR41523">
    <property type="entry name" value="TWO-COMPONENT SYSTEM SENSOR PROTEIN"/>
    <property type="match status" value="1"/>
</dbReference>
<protein>
    <recommendedName>
        <fullName evidence="2">histidine kinase</fullName>
        <ecNumber evidence="2">2.7.13.3</ecNumber>
    </recommendedName>
</protein>
<evidence type="ECO:0000256" key="3">
    <source>
        <dbReference type="ARBA" id="ARBA00022553"/>
    </source>
</evidence>
<dbReference type="Gene3D" id="3.30.450.20">
    <property type="entry name" value="PAS domain"/>
    <property type="match status" value="2"/>
</dbReference>
<name>A0A2U2X360_9FLAO</name>
<gene>
    <name evidence="11" type="ORF">DIT68_14040</name>
</gene>
<evidence type="ECO:0000256" key="1">
    <source>
        <dbReference type="ARBA" id="ARBA00000085"/>
    </source>
</evidence>
<evidence type="ECO:0000313" key="11">
    <source>
        <dbReference type="EMBL" id="PWH82222.1"/>
    </source>
</evidence>
<keyword evidence="12" id="KW-1185">Reference proteome</keyword>
<reference evidence="11 12" key="1">
    <citation type="submission" date="2018-05" db="EMBL/GenBank/DDBJ databases">
        <title>Brumimicrobium oceani sp. nov., isolated from coastal sediment.</title>
        <authorList>
            <person name="Kou Y."/>
        </authorList>
    </citation>
    <scope>NUCLEOTIDE SEQUENCE [LARGE SCALE GENOMIC DNA]</scope>
    <source>
        <strain evidence="11 12">C305</strain>
    </source>
</reference>
<dbReference type="NCBIfam" id="TIGR00229">
    <property type="entry name" value="sensory_box"/>
    <property type="match status" value="1"/>
</dbReference>
<evidence type="ECO:0000256" key="2">
    <source>
        <dbReference type="ARBA" id="ARBA00012438"/>
    </source>
</evidence>
<dbReference type="InterPro" id="IPR000014">
    <property type="entry name" value="PAS"/>
</dbReference>
<dbReference type="Pfam" id="PF07568">
    <property type="entry name" value="HisKA_2"/>
    <property type="match status" value="1"/>
</dbReference>
<keyword evidence="4" id="KW-0808">Transferase</keyword>
<evidence type="ECO:0000256" key="6">
    <source>
        <dbReference type="ARBA" id="ARBA00022777"/>
    </source>
</evidence>
<keyword evidence="5" id="KW-0547">Nucleotide-binding</keyword>
<dbReference type="SMART" id="SM00091">
    <property type="entry name" value="PAS"/>
    <property type="match status" value="1"/>
</dbReference>
<dbReference type="RefSeq" id="WP_109360451.1">
    <property type="nucleotide sequence ID" value="NZ_QFRJ01000014.1"/>
</dbReference>
<dbReference type="InterPro" id="IPR000700">
    <property type="entry name" value="PAS-assoc_C"/>
</dbReference>
<dbReference type="EMBL" id="QFRJ01000014">
    <property type="protein sequence ID" value="PWH82222.1"/>
    <property type="molecule type" value="Genomic_DNA"/>
</dbReference>
<dbReference type="InterPro" id="IPR035965">
    <property type="entry name" value="PAS-like_dom_sf"/>
</dbReference>
<dbReference type="Pfam" id="PF02518">
    <property type="entry name" value="HATPase_c"/>
    <property type="match status" value="1"/>
</dbReference>
<proteinExistence type="predicted"/>
<evidence type="ECO:0000256" key="5">
    <source>
        <dbReference type="ARBA" id="ARBA00022741"/>
    </source>
</evidence>
<evidence type="ECO:0000313" key="12">
    <source>
        <dbReference type="Proteomes" id="UP000245370"/>
    </source>
</evidence>
<feature type="domain" description="PAS" evidence="9">
    <location>
        <begin position="201"/>
        <end position="232"/>
    </location>
</feature>
<dbReference type="PANTHER" id="PTHR41523:SF8">
    <property type="entry name" value="ETHYLENE RESPONSE SENSOR PROTEIN"/>
    <property type="match status" value="1"/>
</dbReference>
<dbReference type="GO" id="GO:0005524">
    <property type="term" value="F:ATP binding"/>
    <property type="evidence" value="ECO:0007669"/>
    <property type="project" value="UniProtKB-KW"/>
</dbReference>
<dbReference type="CDD" id="cd00130">
    <property type="entry name" value="PAS"/>
    <property type="match status" value="1"/>
</dbReference>
<dbReference type="PROSITE" id="PS50112">
    <property type="entry name" value="PAS"/>
    <property type="match status" value="1"/>
</dbReference>
<dbReference type="SUPFAM" id="SSF55874">
    <property type="entry name" value="ATPase domain of HSP90 chaperone/DNA topoisomerase II/histidine kinase"/>
    <property type="match status" value="1"/>
</dbReference>
<keyword evidence="7" id="KW-0067">ATP-binding</keyword>
<dbReference type="OrthoDB" id="5522855at2"/>
<keyword evidence="3" id="KW-0597">Phosphoprotein</keyword>
<dbReference type="InterPro" id="IPR003594">
    <property type="entry name" value="HATPase_dom"/>
</dbReference>
<evidence type="ECO:0000256" key="7">
    <source>
        <dbReference type="ARBA" id="ARBA00022840"/>
    </source>
</evidence>
<evidence type="ECO:0000256" key="4">
    <source>
        <dbReference type="ARBA" id="ARBA00022679"/>
    </source>
</evidence>
<dbReference type="InterPro" id="IPR036890">
    <property type="entry name" value="HATPase_C_sf"/>
</dbReference>
<dbReference type="InterPro" id="IPR013655">
    <property type="entry name" value="PAS_fold_3"/>
</dbReference>
<dbReference type="Pfam" id="PF08447">
    <property type="entry name" value="PAS_3"/>
    <property type="match status" value="1"/>
</dbReference>
<dbReference type="AlphaFoldDB" id="A0A2U2X360"/>
<reference evidence="11 12" key="2">
    <citation type="submission" date="2018-05" db="EMBL/GenBank/DDBJ databases">
        <authorList>
            <person name="Lanie J.A."/>
            <person name="Ng W.-L."/>
            <person name="Kazmierczak K.M."/>
            <person name="Andrzejewski T.M."/>
            <person name="Davidsen T.M."/>
            <person name="Wayne K.J."/>
            <person name="Tettelin H."/>
            <person name="Glass J.I."/>
            <person name="Rusch D."/>
            <person name="Podicherti R."/>
            <person name="Tsui H.-C.T."/>
            <person name="Winkler M.E."/>
        </authorList>
    </citation>
    <scope>NUCLEOTIDE SEQUENCE [LARGE SCALE GENOMIC DNA]</scope>
    <source>
        <strain evidence="11 12">C305</strain>
    </source>
</reference>
<comment type="catalytic activity">
    <reaction evidence="1">
        <text>ATP + protein L-histidine = ADP + protein N-phospho-L-histidine.</text>
        <dbReference type="EC" id="2.7.13.3"/>
    </reaction>
</comment>
<dbReference type="Proteomes" id="UP000245370">
    <property type="component" value="Unassembled WGS sequence"/>
</dbReference>
<evidence type="ECO:0000259" key="9">
    <source>
        <dbReference type="PROSITE" id="PS50112"/>
    </source>
</evidence>